<reference evidence="5" key="1">
    <citation type="journal article" date="2019" name="Int. J. Syst. Evol. Microbiol.">
        <title>The Global Catalogue of Microorganisms (GCM) 10K type strain sequencing project: providing services to taxonomists for standard genome sequencing and annotation.</title>
        <authorList>
            <consortium name="The Broad Institute Genomics Platform"/>
            <consortium name="The Broad Institute Genome Sequencing Center for Infectious Disease"/>
            <person name="Wu L."/>
            <person name="Ma J."/>
        </authorList>
    </citation>
    <scope>NUCLEOTIDE SEQUENCE [LARGE SCALE GENOMIC DNA]</scope>
    <source>
        <strain evidence="5">JCM 18715</strain>
    </source>
</reference>
<dbReference type="InterPro" id="IPR055170">
    <property type="entry name" value="GFO_IDH_MocA-like_dom"/>
</dbReference>
<accession>A0ABP9QHK9</accession>
<dbReference type="SUPFAM" id="SSF55347">
    <property type="entry name" value="Glyceraldehyde-3-phosphate dehydrogenase-like, C-terminal domain"/>
    <property type="match status" value="1"/>
</dbReference>
<dbReference type="EMBL" id="BAABLD010000005">
    <property type="protein sequence ID" value="GAA5162006.1"/>
    <property type="molecule type" value="Genomic_DNA"/>
</dbReference>
<evidence type="ECO:0000259" key="2">
    <source>
        <dbReference type="Pfam" id="PF01408"/>
    </source>
</evidence>
<organism evidence="4 5">
    <name type="scientific">Viridibacterium curvum</name>
    <dbReference type="NCBI Taxonomy" id="1101404"/>
    <lineage>
        <taxon>Bacteria</taxon>
        <taxon>Pseudomonadati</taxon>
        <taxon>Pseudomonadota</taxon>
        <taxon>Betaproteobacteria</taxon>
        <taxon>Rhodocyclales</taxon>
        <taxon>Rhodocyclaceae</taxon>
        <taxon>Viridibacterium</taxon>
    </lineage>
</organism>
<dbReference type="Gene3D" id="3.40.50.720">
    <property type="entry name" value="NAD(P)-binding Rossmann-like Domain"/>
    <property type="match status" value="1"/>
</dbReference>
<dbReference type="Gene3D" id="3.30.360.10">
    <property type="entry name" value="Dihydrodipicolinate Reductase, domain 2"/>
    <property type="match status" value="1"/>
</dbReference>
<protein>
    <submittedName>
        <fullName evidence="4">Gfo/Idh/MocA family oxidoreductase</fullName>
    </submittedName>
</protein>
<dbReference type="InterPro" id="IPR036291">
    <property type="entry name" value="NAD(P)-bd_dom_sf"/>
</dbReference>
<dbReference type="PANTHER" id="PTHR43818">
    <property type="entry name" value="BCDNA.GH03377"/>
    <property type="match status" value="1"/>
</dbReference>
<comment type="caution">
    <text evidence="4">The sequence shown here is derived from an EMBL/GenBank/DDBJ whole genome shotgun (WGS) entry which is preliminary data.</text>
</comment>
<keyword evidence="5" id="KW-1185">Reference proteome</keyword>
<evidence type="ECO:0000256" key="1">
    <source>
        <dbReference type="ARBA" id="ARBA00023002"/>
    </source>
</evidence>
<dbReference type="Pfam" id="PF22725">
    <property type="entry name" value="GFO_IDH_MocA_C3"/>
    <property type="match status" value="1"/>
</dbReference>
<dbReference type="InterPro" id="IPR050463">
    <property type="entry name" value="Gfo/Idh/MocA_oxidrdct_glycsds"/>
</dbReference>
<sequence>MLRLCIIGGSGHYRYVLEGLDERVALVGFAAGSDGEDLSKLATMLQERGIAAPRFDDWSDMLDAVQPDIVAVNCHFGDHARISTECLQRGHNVFSEKPVATRLDELATLIDAHEASSQHFAAMFGIRCKPWFLAAHAAVQAGRIGEVRLMHAQKSYKLGKRPAFFASRERSGGLIPWVGSHAIDWLQWLSGESFISVSASHSRAHNGGNGDLEVSAQCLFQMSNDIAATVSIDYLRPGTAPTHDDDRIRIAGTRGVLEVREGNVWLLNDEAQGLQNLPLLPERSIFASFVDQVLGTGLCVVSSDDAFSATYASLMAREAADSGVTQEFDA</sequence>
<keyword evidence="1" id="KW-0560">Oxidoreductase</keyword>
<dbReference type="Pfam" id="PF01408">
    <property type="entry name" value="GFO_IDH_MocA"/>
    <property type="match status" value="1"/>
</dbReference>
<dbReference type="RefSeq" id="WP_345531995.1">
    <property type="nucleotide sequence ID" value="NZ_BAABLD010000005.1"/>
</dbReference>
<dbReference type="SUPFAM" id="SSF51735">
    <property type="entry name" value="NAD(P)-binding Rossmann-fold domains"/>
    <property type="match status" value="1"/>
</dbReference>
<feature type="domain" description="Gfo/Idh/MocA-like oxidoreductase N-terminal" evidence="2">
    <location>
        <begin position="50"/>
        <end position="117"/>
    </location>
</feature>
<dbReference type="PANTHER" id="PTHR43818:SF11">
    <property type="entry name" value="BCDNA.GH03377"/>
    <property type="match status" value="1"/>
</dbReference>
<evidence type="ECO:0000259" key="3">
    <source>
        <dbReference type="Pfam" id="PF22725"/>
    </source>
</evidence>
<name>A0ABP9QHK9_9RHOO</name>
<evidence type="ECO:0000313" key="4">
    <source>
        <dbReference type="EMBL" id="GAA5162006.1"/>
    </source>
</evidence>
<evidence type="ECO:0000313" key="5">
    <source>
        <dbReference type="Proteomes" id="UP001500547"/>
    </source>
</evidence>
<feature type="domain" description="GFO/IDH/MocA-like oxidoreductase" evidence="3">
    <location>
        <begin position="132"/>
        <end position="258"/>
    </location>
</feature>
<proteinExistence type="predicted"/>
<dbReference type="Proteomes" id="UP001500547">
    <property type="component" value="Unassembled WGS sequence"/>
</dbReference>
<gene>
    <name evidence="4" type="ORF">GCM10025770_12180</name>
</gene>
<dbReference type="InterPro" id="IPR000683">
    <property type="entry name" value="Gfo/Idh/MocA-like_OxRdtase_N"/>
</dbReference>